<evidence type="ECO:0000256" key="3">
    <source>
        <dbReference type="ARBA" id="ARBA00023125"/>
    </source>
</evidence>
<evidence type="ECO:0000259" key="5">
    <source>
        <dbReference type="Pfam" id="PF04198"/>
    </source>
</evidence>
<dbReference type="Proteomes" id="UP000823614">
    <property type="component" value="Unassembled WGS sequence"/>
</dbReference>
<organism evidence="6 7">
    <name type="scientific">Candidatus Gallilactobacillus intestinavium</name>
    <dbReference type="NCBI Taxonomy" id="2840838"/>
    <lineage>
        <taxon>Bacteria</taxon>
        <taxon>Bacillati</taxon>
        <taxon>Bacillota</taxon>
        <taxon>Bacilli</taxon>
        <taxon>Lactobacillales</taxon>
        <taxon>Lactobacillaceae</taxon>
        <taxon>Lactobacillaceae incertae sedis</taxon>
        <taxon>Candidatus Gallilactobacillus</taxon>
    </lineage>
</organism>
<accession>A0A9D9H860</accession>
<dbReference type="GO" id="GO:0003677">
    <property type="term" value="F:DNA binding"/>
    <property type="evidence" value="ECO:0007669"/>
    <property type="project" value="UniProtKB-KW"/>
</dbReference>
<gene>
    <name evidence="6" type="ORF">IAA89_02115</name>
</gene>
<dbReference type="InterPro" id="IPR007324">
    <property type="entry name" value="Sugar-bd_dom_put"/>
</dbReference>
<dbReference type="PANTHER" id="PTHR34294">
    <property type="entry name" value="TRANSCRIPTIONAL REGULATOR-RELATED"/>
    <property type="match status" value="1"/>
</dbReference>
<dbReference type="InterPro" id="IPR051054">
    <property type="entry name" value="SorC_transcr_regulators"/>
</dbReference>
<sequence>MHNDQDQERKLLINVAQDYYLSHLSIKEIADKYKISRYHINKYLTQAVDTGIVEIKISRKVQRNFAYEQEIKKQFNLKNVYVIKENNEIDHHNLFKFTAEQLQRALNDANVVGVTWGATLMQIINLFTNLNTKKQIKFVQFLGNDLNYSKKANISQVITKLSSLPINGSFSFLNAPLYIFNNLTKTLLSREASMAEVLSQASQMDLLIASIARPKALNINPWKDNLSSILGEDTDIEAVAGLSFGRPYDVNGNFVNLKNDKAFGLTINEIMSIPKRICIVVKESKNKAVLGAMRGGMYTDYLITDKIAKYILDRI</sequence>
<evidence type="ECO:0000313" key="6">
    <source>
        <dbReference type="EMBL" id="MBO8441224.1"/>
    </source>
</evidence>
<keyword evidence="2" id="KW-0805">Transcription regulation</keyword>
<evidence type="ECO:0000256" key="1">
    <source>
        <dbReference type="ARBA" id="ARBA00010466"/>
    </source>
</evidence>
<reference evidence="6" key="2">
    <citation type="journal article" date="2021" name="PeerJ">
        <title>Extensive microbial diversity within the chicken gut microbiome revealed by metagenomics and culture.</title>
        <authorList>
            <person name="Gilroy R."/>
            <person name="Ravi A."/>
            <person name="Getino M."/>
            <person name="Pursley I."/>
            <person name="Horton D.L."/>
            <person name="Alikhan N.F."/>
            <person name="Baker D."/>
            <person name="Gharbi K."/>
            <person name="Hall N."/>
            <person name="Watson M."/>
            <person name="Adriaenssens E.M."/>
            <person name="Foster-Nyarko E."/>
            <person name="Jarju S."/>
            <person name="Secka A."/>
            <person name="Antonio M."/>
            <person name="Oren A."/>
            <person name="Chaudhuri R.R."/>
            <person name="La Ragione R."/>
            <person name="Hildebrand F."/>
            <person name="Pallen M.J."/>
        </authorList>
    </citation>
    <scope>NUCLEOTIDE SEQUENCE</scope>
    <source>
        <strain evidence="6">C6-149</strain>
    </source>
</reference>
<keyword evidence="4" id="KW-0804">Transcription</keyword>
<comment type="similarity">
    <text evidence="1">Belongs to the SorC transcriptional regulatory family.</text>
</comment>
<proteinExistence type="inferred from homology"/>
<dbReference type="InterPro" id="IPR037171">
    <property type="entry name" value="NagB/RpiA_transferase-like"/>
</dbReference>
<dbReference type="Gene3D" id="1.10.10.10">
    <property type="entry name" value="Winged helix-like DNA-binding domain superfamily/Winged helix DNA-binding domain"/>
    <property type="match status" value="1"/>
</dbReference>
<dbReference type="AlphaFoldDB" id="A0A9D9H860"/>
<dbReference type="GO" id="GO:0030246">
    <property type="term" value="F:carbohydrate binding"/>
    <property type="evidence" value="ECO:0007669"/>
    <property type="project" value="InterPro"/>
</dbReference>
<dbReference type="SUPFAM" id="SSF100950">
    <property type="entry name" value="NagB/RpiA/CoA transferase-like"/>
    <property type="match status" value="1"/>
</dbReference>
<comment type="caution">
    <text evidence="6">The sequence shown here is derived from an EMBL/GenBank/DDBJ whole genome shotgun (WGS) entry which is preliminary data.</text>
</comment>
<dbReference type="Pfam" id="PF04198">
    <property type="entry name" value="Sugar-bind"/>
    <property type="match status" value="1"/>
</dbReference>
<dbReference type="PANTHER" id="PTHR34294:SF1">
    <property type="entry name" value="TRANSCRIPTIONAL REGULATOR LSRR"/>
    <property type="match status" value="1"/>
</dbReference>
<reference evidence="6" key="1">
    <citation type="submission" date="2020-10" db="EMBL/GenBank/DDBJ databases">
        <authorList>
            <person name="Gilroy R."/>
        </authorList>
    </citation>
    <scope>NUCLEOTIDE SEQUENCE</scope>
    <source>
        <strain evidence="6">C6-149</strain>
    </source>
</reference>
<protein>
    <recommendedName>
        <fullName evidence="5">Sugar-binding domain-containing protein</fullName>
    </recommendedName>
</protein>
<feature type="domain" description="Sugar-binding" evidence="5">
    <location>
        <begin position="61"/>
        <end position="312"/>
    </location>
</feature>
<dbReference type="InterPro" id="IPR036388">
    <property type="entry name" value="WH-like_DNA-bd_sf"/>
</dbReference>
<keyword evidence="3" id="KW-0238">DNA-binding</keyword>
<evidence type="ECO:0000256" key="2">
    <source>
        <dbReference type="ARBA" id="ARBA00023015"/>
    </source>
</evidence>
<evidence type="ECO:0000313" key="7">
    <source>
        <dbReference type="Proteomes" id="UP000823614"/>
    </source>
</evidence>
<name>A0A9D9H860_9LACO</name>
<dbReference type="EMBL" id="JADIMP010000038">
    <property type="protein sequence ID" value="MBO8441224.1"/>
    <property type="molecule type" value="Genomic_DNA"/>
</dbReference>
<dbReference type="Gene3D" id="3.40.50.1360">
    <property type="match status" value="1"/>
</dbReference>
<evidence type="ECO:0000256" key="4">
    <source>
        <dbReference type="ARBA" id="ARBA00023163"/>
    </source>
</evidence>